<dbReference type="NCBIfam" id="NF004612">
    <property type="entry name" value="PRK05943.1"/>
    <property type="match status" value="1"/>
</dbReference>
<proteinExistence type="inferred from homology"/>
<dbReference type="PANTHER" id="PTHR33284:SF1">
    <property type="entry name" value="RIBOSOMAL PROTEIN L25_GLN-TRNA SYNTHETASE, ANTI-CODON-BINDING DOMAIN-CONTAINING PROTEIN"/>
    <property type="match status" value="1"/>
</dbReference>
<dbReference type="InterPro" id="IPR011035">
    <property type="entry name" value="Ribosomal_bL25/Gln-tRNA_synth"/>
</dbReference>
<reference evidence="9 10" key="1">
    <citation type="submission" date="2024-07" db="EMBL/GenBank/DDBJ databases">
        <authorList>
            <person name="Lee S."/>
            <person name="Kang M."/>
        </authorList>
    </citation>
    <scope>NUCLEOTIDE SEQUENCE [LARGE SCALE GENOMIC DNA]</scope>
    <source>
        <strain evidence="9 10">DS6</strain>
    </source>
</reference>
<keyword evidence="6" id="KW-0175">Coiled coil</keyword>
<dbReference type="RefSeq" id="WP_367994983.1">
    <property type="nucleotide sequence ID" value="NZ_JBFPJR010000031.1"/>
</dbReference>
<dbReference type="NCBIfam" id="TIGR00731">
    <property type="entry name" value="bL25_bact_ctc"/>
    <property type="match status" value="1"/>
</dbReference>
<feature type="domain" description="Large ribosomal subunit protein bL25 beta" evidence="8">
    <location>
        <begin position="100"/>
        <end position="179"/>
    </location>
</feature>
<dbReference type="InterPro" id="IPR020057">
    <property type="entry name" value="Ribosomal_bL25_b-dom"/>
</dbReference>
<dbReference type="InterPro" id="IPR020930">
    <property type="entry name" value="Ribosomal_uL5_bac-type"/>
</dbReference>
<dbReference type="NCBIfam" id="NF004131">
    <property type="entry name" value="PRK05618.2-1"/>
    <property type="match status" value="1"/>
</dbReference>
<evidence type="ECO:0000256" key="3">
    <source>
        <dbReference type="ARBA" id="ARBA00022980"/>
    </source>
</evidence>
<keyword evidence="2 5" id="KW-0694">RNA-binding</keyword>
<keyword evidence="1 5" id="KW-0699">rRNA-binding</keyword>
<dbReference type="InterPro" id="IPR020056">
    <property type="entry name" value="Rbsml_bL25/Gln-tRNA_synth_N"/>
</dbReference>
<feature type="domain" description="Large ribosomal subunit protein bL25 L25" evidence="7">
    <location>
        <begin position="6"/>
        <end position="92"/>
    </location>
</feature>
<dbReference type="GO" id="GO:0005840">
    <property type="term" value="C:ribosome"/>
    <property type="evidence" value="ECO:0007669"/>
    <property type="project" value="UniProtKB-KW"/>
</dbReference>
<comment type="caution">
    <text evidence="9">The sequence shown here is derived from an EMBL/GenBank/DDBJ whole genome shotgun (WGS) entry which is preliminary data.</text>
</comment>
<gene>
    <name evidence="5" type="primary">rplY</name>
    <name evidence="5" type="synonym">ctc</name>
    <name evidence="9" type="ORF">AB3X52_15405</name>
</gene>
<comment type="subunit">
    <text evidence="5">Part of the 50S ribosomal subunit; part of the 5S rRNA/L5/L18/L25 subcomplex. Contacts the 5S rRNA. Binds to the 5S rRNA independently of L5 and L18.</text>
</comment>
<evidence type="ECO:0000256" key="1">
    <source>
        <dbReference type="ARBA" id="ARBA00022730"/>
    </source>
</evidence>
<evidence type="ECO:0000256" key="2">
    <source>
        <dbReference type="ARBA" id="ARBA00022884"/>
    </source>
</evidence>
<dbReference type="InterPro" id="IPR001021">
    <property type="entry name" value="Ribosomal_bL25_long"/>
</dbReference>
<evidence type="ECO:0000313" key="10">
    <source>
        <dbReference type="Proteomes" id="UP001556631"/>
    </source>
</evidence>
<dbReference type="Pfam" id="PF01386">
    <property type="entry name" value="Ribosomal_L25p"/>
    <property type="match status" value="1"/>
</dbReference>
<evidence type="ECO:0000256" key="4">
    <source>
        <dbReference type="ARBA" id="ARBA00023274"/>
    </source>
</evidence>
<evidence type="ECO:0000259" key="7">
    <source>
        <dbReference type="Pfam" id="PF01386"/>
    </source>
</evidence>
<accession>A0ABV3T550</accession>
<dbReference type="HAMAP" id="MF_01334">
    <property type="entry name" value="Ribosomal_bL25_CTC"/>
    <property type="match status" value="1"/>
</dbReference>
<evidence type="ECO:0000313" key="9">
    <source>
        <dbReference type="EMBL" id="MEX0429014.1"/>
    </source>
</evidence>
<keyword evidence="10" id="KW-1185">Reference proteome</keyword>
<name>A0ABV3T550_9ACTN</name>
<dbReference type="PANTHER" id="PTHR33284">
    <property type="entry name" value="RIBOSOMAL PROTEIN L25/GLN-TRNA SYNTHETASE, ANTI-CODON-BINDING DOMAIN-CONTAINING PROTEIN"/>
    <property type="match status" value="1"/>
</dbReference>
<dbReference type="Pfam" id="PF14693">
    <property type="entry name" value="Ribosomal_TL5_C"/>
    <property type="match status" value="1"/>
</dbReference>
<evidence type="ECO:0000259" key="8">
    <source>
        <dbReference type="Pfam" id="PF14693"/>
    </source>
</evidence>
<sequence length="218" mass="22668">MSSEKITAETRTEFGKGAARRIRREHKIPAVVYGHGGEPIHLTLPGHETMMALKHHGPNALLELSIDGKTQLALTKQVQIDNVRRVIEHVDFIAVKAGEKVLVEIPVVVVGEAAPETLVTTLSETVSVEAEATHVPEAIEVSVAGAEAGTQITAADLTLPSGVTLSADPELLVVHVAAAQTAAALEAELEAAEAEAGIVHEESDAEAAAEAAAPAEGE</sequence>
<comment type="function">
    <text evidence="5">This is one of the proteins that binds to the 5S RNA in the ribosome where it forms part of the central protuberance.</text>
</comment>
<keyword evidence="3 5" id="KW-0689">Ribosomal protein</keyword>
<dbReference type="Proteomes" id="UP001556631">
    <property type="component" value="Unassembled WGS sequence"/>
</dbReference>
<dbReference type="CDD" id="cd00495">
    <property type="entry name" value="Ribosomal_L25_TL5_CTC"/>
    <property type="match status" value="1"/>
</dbReference>
<evidence type="ECO:0000256" key="6">
    <source>
        <dbReference type="SAM" id="Coils"/>
    </source>
</evidence>
<feature type="coiled-coil region" evidence="6">
    <location>
        <begin position="175"/>
        <end position="202"/>
    </location>
</feature>
<evidence type="ECO:0000256" key="5">
    <source>
        <dbReference type="HAMAP-Rule" id="MF_01334"/>
    </source>
</evidence>
<organism evidence="9 10">
    <name type="scientific">Nocardioides eburneus</name>
    <dbReference type="NCBI Taxonomy" id="3231482"/>
    <lineage>
        <taxon>Bacteria</taxon>
        <taxon>Bacillati</taxon>
        <taxon>Actinomycetota</taxon>
        <taxon>Actinomycetes</taxon>
        <taxon>Propionibacteriales</taxon>
        <taxon>Nocardioidaceae</taxon>
        <taxon>Nocardioides</taxon>
    </lineage>
</organism>
<protein>
    <recommendedName>
        <fullName evidence="5">Large ribosomal subunit protein bL25</fullName>
    </recommendedName>
    <alternativeName>
        <fullName evidence="5">General stress protein CTC</fullName>
    </alternativeName>
</protein>
<dbReference type="Gene3D" id="2.170.120.20">
    <property type="entry name" value="Ribosomal protein L25, beta domain"/>
    <property type="match status" value="1"/>
</dbReference>
<comment type="similarity">
    <text evidence="5">Belongs to the bacterial ribosomal protein bL25 family. CTC subfamily.</text>
</comment>
<dbReference type="InterPro" id="IPR037121">
    <property type="entry name" value="Ribosomal_bL25_C"/>
</dbReference>
<dbReference type="InterPro" id="IPR029751">
    <property type="entry name" value="Ribosomal_L25_dom"/>
</dbReference>
<dbReference type="EMBL" id="JBFPJR010000031">
    <property type="protein sequence ID" value="MEX0429014.1"/>
    <property type="molecule type" value="Genomic_DNA"/>
</dbReference>
<keyword evidence="4 5" id="KW-0687">Ribonucleoprotein</keyword>
<dbReference type="SUPFAM" id="SSF50715">
    <property type="entry name" value="Ribosomal protein L25-like"/>
    <property type="match status" value="1"/>
</dbReference>
<dbReference type="Gene3D" id="2.40.240.10">
    <property type="entry name" value="Ribosomal Protein L25, Chain P"/>
    <property type="match status" value="1"/>
</dbReference>